<keyword evidence="1 3" id="KW-0456">Lyase</keyword>
<dbReference type="PANTHER" id="PTHR12128">
    <property type="entry name" value="DIHYDRODIPICOLINATE SYNTHASE"/>
    <property type="match status" value="1"/>
</dbReference>
<accession>A0A1D7W257</accession>
<dbReference type="InterPro" id="IPR002220">
    <property type="entry name" value="DapA-like"/>
</dbReference>
<dbReference type="Proteomes" id="UP000217881">
    <property type="component" value="Unassembled WGS sequence"/>
</dbReference>
<dbReference type="eggNOG" id="COG0329">
    <property type="taxonomic scope" value="Bacteria"/>
</dbReference>
<dbReference type="PIRSF" id="PIRSF001365">
    <property type="entry name" value="DHDPS"/>
    <property type="match status" value="1"/>
</dbReference>
<evidence type="ECO:0000313" key="10">
    <source>
        <dbReference type="Proteomes" id="UP000094793"/>
    </source>
</evidence>
<evidence type="ECO:0000313" key="8">
    <source>
        <dbReference type="EMBL" id="PCC52232.1"/>
    </source>
</evidence>
<evidence type="ECO:0000256" key="5">
    <source>
        <dbReference type="PIRSR" id="PIRSR001365-2"/>
    </source>
</evidence>
<evidence type="ECO:0000313" key="7">
    <source>
        <dbReference type="EMBL" id="AOP53052.1"/>
    </source>
</evidence>
<dbReference type="PANTHER" id="PTHR12128:SF72">
    <property type="entry name" value="DIHYDRODIPICOLINATE SYNTHASE"/>
    <property type="match status" value="1"/>
</dbReference>
<reference evidence="8 11" key="3">
    <citation type="journal article" date="2017" name="Elife">
        <title>Extensive horizontal gene transfer in cheese-associated bacteria.</title>
        <authorList>
            <person name="Bonham K.S."/>
            <person name="Wolfe B.E."/>
            <person name="Dutton R.J."/>
        </authorList>
    </citation>
    <scope>NUCLEOTIDE SEQUENCE [LARGE SCALE GENOMIC DNA]</scope>
    <source>
        <strain evidence="8 11">738_8</strain>
    </source>
</reference>
<dbReference type="CDD" id="cd00408">
    <property type="entry name" value="DHDPS-like"/>
    <property type="match status" value="1"/>
</dbReference>
<reference evidence="10" key="2">
    <citation type="submission" date="2016-09" db="EMBL/GenBank/DDBJ databases">
        <title>Complete Genome Sequence of Brevibacterium linens SMQ-1335.</title>
        <authorList>
            <person name="de Melo A.G."/>
            <person name="Labrie S.J."/>
            <person name="Dumaresq J."/>
            <person name="Roberts R.J."/>
            <person name="Tremblay D.M."/>
            <person name="Moineau S."/>
        </authorList>
    </citation>
    <scope>NUCLEOTIDE SEQUENCE [LARGE SCALE GENOMIC DNA]</scope>
    <source>
        <strain evidence="10">SMQ-1335</strain>
    </source>
</reference>
<accession>A0A2A3ZJS6</accession>
<dbReference type="PATRIC" id="fig|1703.10.peg.1376"/>
<dbReference type="RefSeq" id="WP_069599830.1">
    <property type="nucleotide sequence ID" value="NZ_BJME01000009.1"/>
</dbReference>
<protein>
    <submittedName>
        <fullName evidence="7">4-hydroxy-tetrahydrodipicolinate synthase</fullName>
        <ecNumber evidence="7">4.3.3.7</ecNumber>
    </submittedName>
    <submittedName>
        <fullName evidence="8">Dihydrodipicolinate synthase family protein</fullName>
    </submittedName>
</protein>
<dbReference type="EMBL" id="NRHA01000025">
    <property type="protein sequence ID" value="PCC52232.1"/>
    <property type="molecule type" value="Genomic_DNA"/>
</dbReference>
<accession>A0A2H1IJY1</accession>
<evidence type="ECO:0000256" key="1">
    <source>
        <dbReference type="ARBA" id="ARBA00023239"/>
    </source>
</evidence>
<dbReference type="Pfam" id="PF00701">
    <property type="entry name" value="DHDPS"/>
    <property type="match status" value="1"/>
</dbReference>
<evidence type="ECO:0000256" key="6">
    <source>
        <dbReference type="SAM" id="MobiDB-lite"/>
    </source>
</evidence>
<gene>
    <name evidence="9" type="ORF">BAUR9175_01415</name>
    <name evidence="7" type="ORF">BLSMQ_1342</name>
    <name evidence="8" type="ORF">CIK59_17695</name>
</gene>
<reference evidence="7" key="1">
    <citation type="submission" date="2016-09" db="EMBL/GenBank/DDBJ databases">
        <title>Complete Genome Sequence of Brevibacterium aurantiacum SMQ-1335.</title>
        <authorList>
            <person name="de Melo A.G."/>
            <person name="Labrie S.J."/>
            <person name="Dumaresq J."/>
            <person name="Roberts R.J."/>
            <person name="Tremblay D.M."/>
            <person name="Moineau S."/>
        </authorList>
    </citation>
    <scope>NUCLEOTIDE SEQUENCE</scope>
    <source>
        <strain evidence="7">SMQ-1335</strain>
    </source>
</reference>
<sequence length="300" mass="31316">MSGPNMRGVFAVPTTPFDSSGAQSAEQTAAGVESVLAAGVTGILCLGATGEALALSRQERDAQIRTVVDTAAGRAHVVVGCMAYTPTEVSAQIAQAQQLGADAAMITPPFYGGLEPDTAVAALHTVMSTSELPVMVYNNPHSTGTDLLPQHLGTLLDTGSFWSVKETSGAATRIRELRDELGTDVEVFVGADGIALEGFTQGASGWVAASAWLLPRQCQQLWDFSNQGRWDEAVALWNQLAGPLGQIEDSPAFISLIKQTLSRRGAQQGPVRAPLPTAAPDTVDALLAAITAMEEETADV</sequence>
<dbReference type="KEGG" id="blin:BLSMQ_1342"/>
<evidence type="ECO:0000313" key="9">
    <source>
        <dbReference type="EMBL" id="SMX75517.1"/>
    </source>
</evidence>
<dbReference type="AlphaFoldDB" id="A0A1D7W257"/>
<feature type="region of interest" description="Disordered" evidence="6">
    <location>
        <begin position="1"/>
        <end position="23"/>
    </location>
</feature>
<dbReference type="PRINTS" id="PR00146">
    <property type="entry name" value="DHPICSNTHASE"/>
</dbReference>
<dbReference type="GO" id="GO:0008840">
    <property type="term" value="F:4-hydroxy-tetrahydrodipicolinate synthase activity"/>
    <property type="evidence" value="ECO:0007669"/>
    <property type="project" value="UniProtKB-EC"/>
</dbReference>
<evidence type="ECO:0000256" key="3">
    <source>
        <dbReference type="PIRNR" id="PIRNR001365"/>
    </source>
</evidence>
<reference evidence="12" key="4">
    <citation type="submission" date="2017-03" db="EMBL/GenBank/DDBJ databases">
        <authorList>
            <person name="Monnet C."/>
        </authorList>
    </citation>
    <scope>NUCLEOTIDE SEQUENCE [LARGE SCALE GENOMIC DNA]</scope>
    <source>
        <strain evidence="12">ATCC 9175</strain>
    </source>
</reference>
<dbReference type="Proteomes" id="UP000094793">
    <property type="component" value="Chromosome"/>
</dbReference>
<dbReference type="InterPro" id="IPR013785">
    <property type="entry name" value="Aldolase_TIM"/>
</dbReference>
<evidence type="ECO:0000256" key="2">
    <source>
        <dbReference type="ARBA" id="ARBA00023270"/>
    </source>
</evidence>
<dbReference type="PROSITE" id="PS00666">
    <property type="entry name" value="DHDPS_2"/>
    <property type="match status" value="1"/>
</dbReference>
<dbReference type="EC" id="4.3.3.7" evidence="7"/>
<keyword evidence="2" id="KW-0704">Schiff base</keyword>
<comment type="similarity">
    <text evidence="3">Belongs to the DapA family.</text>
</comment>
<feature type="active site" description="Schiff-base intermediate with substrate" evidence="4">
    <location>
        <position position="165"/>
    </location>
</feature>
<keyword evidence="12" id="KW-1185">Reference proteome</keyword>
<dbReference type="SMART" id="SM01130">
    <property type="entry name" value="DHDPS"/>
    <property type="match status" value="1"/>
</dbReference>
<evidence type="ECO:0000256" key="4">
    <source>
        <dbReference type="PIRSR" id="PIRSR001365-1"/>
    </source>
</evidence>
<proteinExistence type="inferred from homology"/>
<dbReference type="InterPro" id="IPR020625">
    <property type="entry name" value="Schiff_base-form_aldolases_AS"/>
</dbReference>
<organism evidence="7 10">
    <name type="scientific">Brevibacterium aurantiacum</name>
    <dbReference type="NCBI Taxonomy" id="273384"/>
    <lineage>
        <taxon>Bacteria</taxon>
        <taxon>Bacillati</taxon>
        <taxon>Actinomycetota</taxon>
        <taxon>Actinomycetes</taxon>
        <taxon>Micrococcales</taxon>
        <taxon>Brevibacteriaceae</taxon>
        <taxon>Brevibacterium</taxon>
    </lineage>
</organism>
<dbReference type="EMBL" id="CP017150">
    <property type="protein sequence ID" value="AOP53052.1"/>
    <property type="molecule type" value="Genomic_DNA"/>
</dbReference>
<evidence type="ECO:0000313" key="12">
    <source>
        <dbReference type="Proteomes" id="UP000234525"/>
    </source>
</evidence>
<dbReference type="OrthoDB" id="9778880at2"/>
<reference evidence="9" key="5">
    <citation type="submission" date="2017-03" db="EMBL/GenBank/DDBJ databases">
        <authorList>
            <person name="Afonso C.L."/>
            <person name="Miller P.J."/>
            <person name="Scott M.A."/>
            <person name="Spackman E."/>
            <person name="Goraichik I."/>
            <person name="Dimitrov K.M."/>
            <person name="Suarez D.L."/>
            <person name="Swayne D.E."/>
        </authorList>
    </citation>
    <scope>NUCLEOTIDE SEQUENCE [LARGE SCALE GENOMIC DNA]</scope>
    <source>
        <strain evidence="9">ATCC 9175</strain>
    </source>
</reference>
<name>A0A1D7W257_BREAU</name>
<evidence type="ECO:0000313" key="11">
    <source>
        <dbReference type="Proteomes" id="UP000217881"/>
    </source>
</evidence>
<feature type="active site" description="Proton donor/acceptor" evidence="4">
    <location>
        <position position="137"/>
    </location>
</feature>
<feature type="binding site" evidence="5">
    <location>
        <position position="49"/>
    </location>
    <ligand>
        <name>pyruvate</name>
        <dbReference type="ChEBI" id="CHEBI:15361"/>
    </ligand>
</feature>
<dbReference type="Gene3D" id="3.20.20.70">
    <property type="entry name" value="Aldolase class I"/>
    <property type="match status" value="1"/>
</dbReference>
<dbReference type="Proteomes" id="UP000234525">
    <property type="component" value="Unassembled WGS sequence"/>
</dbReference>
<dbReference type="SUPFAM" id="SSF51569">
    <property type="entry name" value="Aldolase"/>
    <property type="match status" value="1"/>
</dbReference>
<dbReference type="EMBL" id="FXZB01000008">
    <property type="protein sequence ID" value="SMX75517.1"/>
    <property type="molecule type" value="Genomic_DNA"/>
</dbReference>
<feature type="binding site" evidence="5">
    <location>
        <position position="207"/>
    </location>
    <ligand>
        <name>pyruvate</name>
        <dbReference type="ChEBI" id="CHEBI:15361"/>
    </ligand>
</feature>